<dbReference type="InterPro" id="IPR036679">
    <property type="entry name" value="FlgN-like_sf"/>
</dbReference>
<dbReference type="SUPFAM" id="SSF140566">
    <property type="entry name" value="FlgN-like"/>
    <property type="match status" value="1"/>
</dbReference>
<proteinExistence type="predicted"/>
<dbReference type="EMBL" id="UOFI01000214">
    <property type="protein sequence ID" value="VAW70997.1"/>
    <property type="molecule type" value="Genomic_DNA"/>
</dbReference>
<organism evidence="3">
    <name type="scientific">hydrothermal vent metagenome</name>
    <dbReference type="NCBI Taxonomy" id="652676"/>
    <lineage>
        <taxon>unclassified sequences</taxon>
        <taxon>metagenomes</taxon>
        <taxon>ecological metagenomes</taxon>
    </lineage>
</organism>
<feature type="region of interest" description="Disordered" evidence="2">
    <location>
        <begin position="129"/>
        <end position="148"/>
    </location>
</feature>
<sequence length="148" mass="16948">MPELLSLLKNIQQQSIELLTQLKREKQALDDNQPEKLAEISTQKQLCLEQLQILDQQRTNHASGHNDFNQFIARSKNRPLIVQWQATREAIKNCQLQNEINGRTLHKRGQINLDILCILTGHKQASEQTYTAQGNQNRSNSLLNGIKA</sequence>
<evidence type="ECO:0000313" key="3">
    <source>
        <dbReference type="EMBL" id="VAW70997.1"/>
    </source>
</evidence>
<evidence type="ECO:0000256" key="2">
    <source>
        <dbReference type="SAM" id="MobiDB-lite"/>
    </source>
</evidence>
<dbReference type="InterPro" id="IPR007809">
    <property type="entry name" value="FlgN-like"/>
</dbReference>
<reference evidence="3" key="1">
    <citation type="submission" date="2018-06" db="EMBL/GenBank/DDBJ databases">
        <authorList>
            <person name="Zhirakovskaya E."/>
        </authorList>
    </citation>
    <scope>NUCLEOTIDE SEQUENCE</scope>
</reference>
<name>A0A3B0Y636_9ZZZZ</name>
<dbReference type="Pfam" id="PF05130">
    <property type="entry name" value="FlgN"/>
    <property type="match status" value="1"/>
</dbReference>
<accession>A0A3B0Y636</accession>
<gene>
    <name evidence="3" type="ORF">MNBD_GAMMA09-93</name>
</gene>
<dbReference type="AlphaFoldDB" id="A0A3B0Y636"/>
<protein>
    <recommendedName>
        <fullName evidence="4">Flagellar biosynthesis protein FlgN</fullName>
    </recommendedName>
</protein>
<evidence type="ECO:0000256" key="1">
    <source>
        <dbReference type="ARBA" id="ARBA00022795"/>
    </source>
</evidence>
<dbReference type="GO" id="GO:0044780">
    <property type="term" value="P:bacterial-type flagellum assembly"/>
    <property type="evidence" value="ECO:0007669"/>
    <property type="project" value="InterPro"/>
</dbReference>
<keyword evidence="1" id="KW-1005">Bacterial flagellum biogenesis</keyword>
<evidence type="ECO:0008006" key="4">
    <source>
        <dbReference type="Google" id="ProtNLM"/>
    </source>
</evidence>
<dbReference type="Gene3D" id="1.20.58.300">
    <property type="entry name" value="FlgN-like"/>
    <property type="match status" value="1"/>
</dbReference>